<dbReference type="HOGENOM" id="CLU_2905297_0_0_1"/>
<dbReference type="EMBL" id="KI289789">
    <property type="protein sequence ID" value="ESA07892.1"/>
    <property type="molecule type" value="Genomic_DNA"/>
</dbReference>
<sequence>MFLQNEPLDSCYQFFFFHQSFLIHEKIIYIKNVTSLHMFTLIVLLFMFLPQIFFIIFIIFLS</sequence>
<dbReference type="AlphaFoldDB" id="U9TKC5"/>
<evidence type="ECO:0000313" key="1">
    <source>
        <dbReference type="EMBL" id="ESA07892.1"/>
    </source>
</evidence>
<gene>
    <name evidence="1" type="ORF">GLOINDRAFT_213700</name>
</gene>
<name>U9TKC5_RHIID</name>
<reference evidence="1" key="1">
    <citation type="submission" date="2013-07" db="EMBL/GenBank/DDBJ databases">
        <title>The genome of an arbuscular mycorrhizal fungus provides insights into the evolution of the oldest plant symbiosis.</title>
        <authorList>
            <consortium name="DOE Joint Genome Institute"/>
            <person name="Tisserant E."/>
            <person name="Malbreil M."/>
            <person name="Kuo A."/>
            <person name="Kohler A."/>
            <person name="Symeonidi A."/>
            <person name="Balestrini R."/>
            <person name="Charron P."/>
            <person name="Duensing N."/>
            <person name="Frei-dit-Frey N."/>
            <person name="Gianinazzi-Pearson V."/>
            <person name="Gilbert B."/>
            <person name="Handa Y."/>
            <person name="Hijri M."/>
            <person name="Kaul R."/>
            <person name="Kawaguchi M."/>
            <person name="Krajinski F."/>
            <person name="Lammers P."/>
            <person name="Lapierre D."/>
            <person name="Masclaux F.G."/>
            <person name="Murat C."/>
            <person name="Morin E."/>
            <person name="Ndikumana S."/>
            <person name="Pagni M."/>
            <person name="Petitpierre D."/>
            <person name="Requena N."/>
            <person name="Rosikiewicz P."/>
            <person name="Riley R."/>
            <person name="Saito K."/>
            <person name="San Clemente H."/>
            <person name="Shapiro H."/>
            <person name="van Tuinen D."/>
            <person name="Becard G."/>
            <person name="Bonfante P."/>
            <person name="Paszkowski U."/>
            <person name="Shachar-Hill Y."/>
            <person name="Young J.P."/>
            <person name="Sanders I.R."/>
            <person name="Henrissat B."/>
            <person name="Rensing S.A."/>
            <person name="Grigoriev I.V."/>
            <person name="Corradi N."/>
            <person name="Roux C."/>
            <person name="Martin F."/>
        </authorList>
    </citation>
    <scope>NUCLEOTIDE SEQUENCE</scope>
    <source>
        <strain evidence="1">DAOM 197198</strain>
    </source>
</reference>
<protein>
    <submittedName>
        <fullName evidence="1">Uncharacterized protein</fullName>
    </submittedName>
</protein>
<proteinExistence type="predicted"/>
<organism evidence="1">
    <name type="scientific">Rhizophagus irregularis (strain DAOM 181602 / DAOM 197198 / MUCL 43194)</name>
    <name type="common">Arbuscular mycorrhizal fungus</name>
    <name type="synonym">Glomus intraradices</name>
    <dbReference type="NCBI Taxonomy" id="747089"/>
    <lineage>
        <taxon>Eukaryota</taxon>
        <taxon>Fungi</taxon>
        <taxon>Fungi incertae sedis</taxon>
        <taxon>Mucoromycota</taxon>
        <taxon>Glomeromycotina</taxon>
        <taxon>Glomeromycetes</taxon>
        <taxon>Glomerales</taxon>
        <taxon>Glomeraceae</taxon>
        <taxon>Rhizophagus</taxon>
    </lineage>
</organism>
<accession>U9TKC5</accession>